<reference evidence="4" key="1">
    <citation type="submission" date="2017-10" db="EMBL/GenBank/DDBJ databases">
        <authorList>
            <person name="Colston S.M."/>
            <person name="Graf J."/>
        </authorList>
    </citation>
    <scope>NUCLEOTIDE SEQUENCE</scope>
    <source>
        <strain evidence="4">BAQ071013-135</strain>
    </source>
</reference>
<gene>
    <name evidence="4" type="ORF">CF123_20880</name>
    <name evidence="2" type="ORF">D6R50_11460</name>
    <name evidence="1" type="ORF">DAA48_17600</name>
    <name evidence="3" type="ORF">E8Q35_05240</name>
</gene>
<reference evidence="3 7" key="5">
    <citation type="submission" date="2019-04" db="EMBL/GenBank/DDBJ databases">
        <title>Comparative genomics of Aeromonas veronii strains pathogenic to fish.</title>
        <authorList>
            <person name="Cascarano M.C."/>
            <person name="Smyrli M."/>
            <person name="Katharios P."/>
        </authorList>
    </citation>
    <scope>NUCLEOTIDE SEQUENCE [LARGE SCALE GENOMIC DNA]</scope>
    <source>
        <strain evidence="3 7">XU1</strain>
    </source>
</reference>
<sequence length="61" mass="7025">MSIWLLSLLASFVLILAMGTIIWWRQYQLAQKREDKEVRPCGCSSACADHLYQISEPTPKK</sequence>
<reference evidence="1 5" key="2">
    <citation type="submission" date="2018-03" db="EMBL/GenBank/DDBJ databases">
        <title>Aeromonas veronii whole genome sequencing and analysis.</title>
        <authorList>
            <person name="Xie H."/>
            <person name="Liu T."/>
            <person name="Wang K."/>
        </authorList>
    </citation>
    <scope>NUCLEOTIDE SEQUENCE [LARGE SCALE GENOMIC DNA]</scope>
    <source>
        <strain evidence="1 5">XH.VA.1</strain>
    </source>
</reference>
<dbReference type="RefSeq" id="WP_005338109.1">
    <property type="nucleotide sequence ID" value="NZ_AP027937.1"/>
</dbReference>
<accession>A0A318DLH9</accession>
<dbReference type="KEGG" id="avo:AMS64_16745"/>
<evidence type="ECO:0000313" key="1">
    <source>
        <dbReference type="EMBL" id="PTH79733.1"/>
    </source>
</evidence>
<evidence type="ECO:0000313" key="3">
    <source>
        <dbReference type="EMBL" id="THJ47295.1"/>
    </source>
</evidence>
<evidence type="ECO:0000313" key="2">
    <source>
        <dbReference type="EMBL" id="RKJ89841.1"/>
    </source>
</evidence>
<accession>A0A142E6T7</accession>
<evidence type="ECO:0000313" key="7">
    <source>
        <dbReference type="Proteomes" id="UP000309618"/>
    </source>
</evidence>
<dbReference type="Proteomes" id="UP000309618">
    <property type="component" value="Unassembled WGS sequence"/>
</dbReference>
<reference evidence="4" key="4">
    <citation type="journal article" date="2019" name="PLoS ONE">
        <title>Identification and characterization of putative Aeromonas spp. T3SS effectors.</title>
        <authorList>
            <person name="Rangel L.T."/>
            <person name="Marden J."/>
            <person name="Colston S."/>
            <person name="Setubal J.C."/>
            <person name="Graf J."/>
            <person name="Gogarten J.P."/>
        </authorList>
    </citation>
    <scope>NUCLEOTIDE SEQUENCE</scope>
    <source>
        <strain evidence="4">BAQ071013-135</strain>
    </source>
</reference>
<evidence type="ECO:0008006" key="8">
    <source>
        <dbReference type="Google" id="ProtNLM"/>
    </source>
</evidence>
<evidence type="ECO:0000313" key="6">
    <source>
        <dbReference type="Proteomes" id="UP000281725"/>
    </source>
</evidence>
<name>A0A142E6T7_AERVE</name>
<dbReference type="Proteomes" id="UP000796104">
    <property type="component" value="Unassembled WGS sequence"/>
</dbReference>
<dbReference type="Proteomes" id="UP000241986">
    <property type="component" value="Unassembled WGS sequence"/>
</dbReference>
<organism evidence="2 6">
    <name type="scientific">Aeromonas veronii</name>
    <dbReference type="NCBI Taxonomy" id="654"/>
    <lineage>
        <taxon>Bacteria</taxon>
        <taxon>Pseudomonadati</taxon>
        <taxon>Pseudomonadota</taxon>
        <taxon>Gammaproteobacteria</taxon>
        <taxon>Aeromonadales</taxon>
        <taxon>Aeromonadaceae</taxon>
        <taxon>Aeromonas</taxon>
    </lineage>
</organism>
<dbReference type="EMBL" id="PDXJ01000033">
    <property type="protein sequence ID" value="TND50864.1"/>
    <property type="molecule type" value="Genomic_DNA"/>
</dbReference>
<dbReference type="EMBL" id="RAWX01000002">
    <property type="protein sequence ID" value="RKJ89841.1"/>
    <property type="molecule type" value="Genomic_DNA"/>
</dbReference>
<proteinExistence type="predicted"/>
<dbReference type="OrthoDB" id="5592313at2"/>
<evidence type="ECO:0000313" key="5">
    <source>
        <dbReference type="Proteomes" id="UP000241986"/>
    </source>
</evidence>
<protein>
    <recommendedName>
        <fullName evidence="8">FeoB-associated Cys-rich membrane protein</fullName>
    </recommendedName>
</protein>
<dbReference type="AlphaFoldDB" id="A0A142E6T7"/>
<dbReference type="Proteomes" id="UP000281725">
    <property type="component" value="Unassembled WGS sequence"/>
</dbReference>
<dbReference type="EMBL" id="PZKL01000039">
    <property type="protein sequence ID" value="PTH79733.1"/>
    <property type="molecule type" value="Genomic_DNA"/>
</dbReference>
<reference evidence="2 6" key="3">
    <citation type="submission" date="2018-09" db="EMBL/GenBank/DDBJ databases">
        <title>Genome sequencing of Aeromonas veronii MS-17-88.</title>
        <authorList>
            <person name="Tekedar H.C."/>
            <person name="Arick M.A."/>
            <person name="Hsu C.-Y."/>
            <person name="Thrash A."/>
            <person name="Karsi A."/>
            <person name="Lawrence M.L."/>
            <person name="Abdelhamed H."/>
        </authorList>
    </citation>
    <scope>NUCLEOTIDE SEQUENCE [LARGE SCALE GENOMIC DNA]</scope>
    <source>
        <strain evidence="2 6">MS 17-88</strain>
    </source>
</reference>
<evidence type="ECO:0000313" key="4">
    <source>
        <dbReference type="EMBL" id="TND50864.1"/>
    </source>
</evidence>
<comment type="caution">
    <text evidence="2">The sequence shown here is derived from an EMBL/GenBank/DDBJ whole genome shotgun (WGS) entry which is preliminary data.</text>
</comment>
<dbReference type="EMBL" id="SSUX01000002">
    <property type="protein sequence ID" value="THJ47295.1"/>
    <property type="molecule type" value="Genomic_DNA"/>
</dbReference>